<sequence length="136" mass="15845">MLNCRYVAYRSFSTQCYPVGNLTMSKTNQVTIGNRRFYQVTYKQNNSEMEHRAELSFFPRHRSVKMEGIGFFAWGRLLISPWALFHTETGRKRSRTWDKGAYHMHLSICMNVLGCKRRHGRGGSEVSFPMQEGLPS</sequence>
<accession>A0A2V1DS60</accession>
<gene>
    <name evidence="1" type="ORF">DM02DRAFT_365195</name>
</gene>
<keyword evidence="2" id="KW-1185">Reference proteome</keyword>
<dbReference type="AlphaFoldDB" id="A0A2V1DS60"/>
<name>A0A2V1DS60_9PLEO</name>
<dbReference type="EMBL" id="KZ805362">
    <property type="protein sequence ID" value="PVI01118.1"/>
    <property type="molecule type" value="Genomic_DNA"/>
</dbReference>
<organism evidence="1 2">
    <name type="scientific">Periconia macrospinosa</name>
    <dbReference type="NCBI Taxonomy" id="97972"/>
    <lineage>
        <taxon>Eukaryota</taxon>
        <taxon>Fungi</taxon>
        <taxon>Dikarya</taxon>
        <taxon>Ascomycota</taxon>
        <taxon>Pezizomycotina</taxon>
        <taxon>Dothideomycetes</taxon>
        <taxon>Pleosporomycetidae</taxon>
        <taxon>Pleosporales</taxon>
        <taxon>Massarineae</taxon>
        <taxon>Periconiaceae</taxon>
        <taxon>Periconia</taxon>
    </lineage>
</organism>
<reference evidence="1 2" key="1">
    <citation type="journal article" date="2018" name="Sci. Rep.">
        <title>Comparative genomics provides insights into the lifestyle and reveals functional heterogeneity of dark septate endophytic fungi.</title>
        <authorList>
            <person name="Knapp D.G."/>
            <person name="Nemeth J.B."/>
            <person name="Barry K."/>
            <person name="Hainaut M."/>
            <person name="Henrissat B."/>
            <person name="Johnson J."/>
            <person name="Kuo A."/>
            <person name="Lim J.H.P."/>
            <person name="Lipzen A."/>
            <person name="Nolan M."/>
            <person name="Ohm R.A."/>
            <person name="Tamas L."/>
            <person name="Grigoriev I.V."/>
            <person name="Spatafora J.W."/>
            <person name="Nagy L.G."/>
            <person name="Kovacs G.M."/>
        </authorList>
    </citation>
    <scope>NUCLEOTIDE SEQUENCE [LARGE SCALE GENOMIC DNA]</scope>
    <source>
        <strain evidence="1 2">DSE2036</strain>
    </source>
</reference>
<dbReference type="Proteomes" id="UP000244855">
    <property type="component" value="Unassembled WGS sequence"/>
</dbReference>
<evidence type="ECO:0000313" key="2">
    <source>
        <dbReference type="Proteomes" id="UP000244855"/>
    </source>
</evidence>
<protein>
    <submittedName>
        <fullName evidence="1">Uncharacterized protein</fullName>
    </submittedName>
</protein>
<proteinExistence type="predicted"/>
<evidence type="ECO:0000313" key="1">
    <source>
        <dbReference type="EMBL" id="PVI01118.1"/>
    </source>
</evidence>